<feature type="transmembrane region" description="Helical" evidence="7">
    <location>
        <begin position="134"/>
        <end position="155"/>
    </location>
</feature>
<evidence type="ECO:0000256" key="2">
    <source>
        <dbReference type="ARBA" id="ARBA00006464"/>
    </source>
</evidence>
<dbReference type="InterPro" id="IPR003362">
    <property type="entry name" value="Bact_transf"/>
</dbReference>
<proteinExistence type="inferred from homology"/>
<dbReference type="PANTHER" id="PTHR30576">
    <property type="entry name" value="COLANIC BIOSYNTHESIS UDP-GLUCOSE LIPID CARRIER TRANSFERASE"/>
    <property type="match status" value="1"/>
</dbReference>
<organism evidence="9 10">
    <name type="scientific">Haliscomenobacter hydrossis (strain ATCC 27775 / DSM 1100 / LMG 10767 / O)</name>
    <dbReference type="NCBI Taxonomy" id="760192"/>
    <lineage>
        <taxon>Bacteria</taxon>
        <taxon>Pseudomonadati</taxon>
        <taxon>Bacteroidota</taxon>
        <taxon>Saprospiria</taxon>
        <taxon>Saprospirales</taxon>
        <taxon>Haliscomenobacteraceae</taxon>
        <taxon>Haliscomenobacter</taxon>
    </lineage>
</organism>
<feature type="domain" description="Bacterial sugar transferase" evidence="8">
    <location>
        <begin position="296"/>
        <end position="480"/>
    </location>
</feature>
<evidence type="ECO:0000256" key="1">
    <source>
        <dbReference type="ARBA" id="ARBA00004141"/>
    </source>
</evidence>
<gene>
    <name evidence="9" type="ordered locus">Halhy_5433</name>
</gene>
<dbReference type="RefSeq" id="WP_013767791.1">
    <property type="nucleotide sequence ID" value="NC_015510.1"/>
</dbReference>
<dbReference type="GO" id="GO:0016780">
    <property type="term" value="F:phosphotransferase activity, for other substituted phosphate groups"/>
    <property type="evidence" value="ECO:0007669"/>
    <property type="project" value="TreeGrafter"/>
</dbReference>
<evidence type="ECO:0000256" key="4">
    <source>
        <dbReference type="ARBA" id="ARBA00022692"/>
    </source>
</evidence>
<dbReference type="HOGENOM" id="CLU_024920_0_1_10"/>
<keyword evidence="10" id="KW-1185">Reference proteome</keyword>
<dbReference type="NCBIfam" id="TIGR03025">
    <property type="entry name" value="EPS_sugtrans"/>
    <property type="match status" value="1"/>
</dbReference>
<evidence type="ECO:0000256" key="3">
    <source>
        <dbReference type="ARBA" id="ARBA00022679"/>
    </source>
</evidence>
<feature type="transmembrane region" description="Helical" evidence="7">
    <location>
        <begin position="77"/>
        <end position="97"/>
    </location>
</feature>
<dbReference type="Pfam" id="PF02397">
    <property type="entry name" value="Bac_transf"/>
    <property type="match status" value="1"/>
</dbReference>
<name>F4KR20_HALH1</name>
<dbReference type="AlphaFoldDB" id="F4KR20"/>
<feature type="transmembrane region" description="Helical" evidence="7">
    <location>
        <begin position="301"/>
        <end position="323"/>
    </location>
</feature>
<reference key="2">
    <citation type="submission" date="2011-04" db="EMBL/GenBank/DDBJ databases">
        <title>Complete sequence of chromosome of Haliscomenobacter hydrossis DSM 1100.</title>
        <authorList>
            <consortium name="US DOE Joint Genome Institute (JGI-PGF)"/>
            <person name="Lucas S."/>
            <person name="Han J."/>
            <person name="Lapidus A."/>
            <person name="Bruce D."/>
            <person name="Goodwin L."/>
            <person name="Pitluck S."/>
            <person name="Peters L."/>
            <person name="Kyrpides N."/>
            <person name="Mavromatis K."/>
            <person name="Ivanova N."/>
            <person name="Ovchinnikova G."/>
            <person name="Pagani I."/>
            <person name="Daligault H."/>
            <person name="Detter J.C."/>
            <person name="Han C."/>
            <person name="Land M."/>
            <person name="Hauser L."/>
            <person name="Markowitz V."/>
            <person name="Cheng J.-F."/>
            <person name="Hugenholtz P."/>
            <person name="Woyke T."/>
            <person name="Wu D."/>
            <person name="Verbarg S."/>
            <person name="Frueling A."/>
            <person name="Brambilla E."/>
            <person name="Klenk H.-P."/>
            <person name="Eisen J.A."/>
        </authorList>
    </citation>
    <scope>NUCLEOTIDE SEQUENCE</scope>
    <source>
        <strain>DSM 1100</strain>
    </source>
</reference>
<dbReference type="InterPro" id="IPR017475">
    <property type="entry name" value="EPS_sugar_tfrase"/>
</dbReference>
<keyword evidence="3" id="KW-0808">Transferase</keyword>
<dbReference type="KEGG" id="hhy:Halhy_5433"/>
<dbReference type="EMBL" id="CP002691">
    <property type="protein sequence ID" value="AEE53258.1"/>
    <property type="molecule type" value="Genomic_DNA"/>
</dbReference>
<dbReference type="OrthoDB" id="9808602at2"/>
<evidence type="ECO:0000256" key="7">
    <source>
        <dbReference type="SAM" id="Phobius"/>
    </source>
</evidence>
<feature type="transmembrane region" description="Helical" evidence="7">
    <location>
        <begin position="35"/>
        <end position="57"/>
    </location>
</feature>
<dbReference type="eggNOG" id="COG2148">
    <property type="taxonomic scope" value="Bacteria"/>
</dbReference>
<keyword evidence="5 7" id="KW-1133">Transmembrane helix</keyword>
<comment type="subcellular location">
    <subcellularLocation>
        <location evidence="1">Membrane</location>
        <topology evidence="1">Multi-pass membrane protein</topology>
    </subcellularLocation>
</comment>
<dbReference type="Proteomes" id="UP000008461">
    <property type="component" value="Chromosome"/>
</dbReference>
<evidence type="ECO:0000256" key="6">
    <source>
        <dbReference type="ARBA" id="ARBA00023136"/>
    </source>
</evidence>
<evidence type="ECO:0000313" key="9">
    <source>
        <dbReference type="EMBL" id="AEE53258.1"/>
    </source>
</evidence>
<evidence type="ECO:0000259" key="8">
    <source>
        <dbReference type="Pfam" id="PF02397"/>
    </source>
</evidence>
<protein>
    <submittedName>
        <fullName evidence="9">Exopolysaccharide biosynthesis polyprenyl glycosylphosphotransferase</fullName>
    </submittedName>
</protein>
<evidence type="ECO:0000256" key="5">
    <source>
        <dbReference type="ARBA" id="ARBA00022989"/>
    </source>
</evidence>
<dbReference type="PANTHER" id="PTHR30576:SF0">
    <property type="entry name" value="UNDECAPRENYL-PHOSPHATE N-ACETYLGALACTOSAMINYL 1-PHOSPHATE TRANSFERASE-RELATED"/>
    <property type="match status" value="1"/>
</dbReference>
<comment type="similarity">
    <text evidence="2">Belongs to the bacterial sugar transferase family.</text>
</comment>
<sequence length="487" mass="57099">MNHTLTQVPVLNQQVTHRNVEISDKTKIERNTDRCLTLVIALDLMLLNLCLFGFLLIQVPSESRFSQLITQTLPLMVLLANVIWILVSTYMDVYHVFEGIKLNLKIKDLFLSAMIYFGLISLMYYQFFFPIFQVHFLIQALCSFLVLSSISHYAIRYYNRNRTLVLSYAVVGGGGNNLRYLENVLSSVYGEDTQCVGRFANDELPEVKNLGTYDEIEAYLKENHNINKLLYFYSDLSKQTIQRIIQLCRNRFIDFDMVPIGVDFFERGIQVEQLAHLPIFRRKKEPLCLPQNKILKRSFDILFSLAVIVFIFPWLFPLVMLMIKLESKGPIFFLQKRTGYWNKPFYCIKFRTMKFNDGSDRQQATRGDARITWVGSILRKTNIDELPQFFNVLKGDMSVVGPRPHMVKHTEDYSKLIDKYMIRHEVKPGVTGWAQVNGWRGPTEELYQMAKRVEYDVNYIENWNFWFDCKCIFLTVFNMVKGEDNAF</sequence>
<keyword evidence="4 7" id="KW-0812">Transmembrane</keyword>
<evidence type="ECO:0000313" key="10">
    <source>
        <dbReference type="Proteomes" id="UP000008461"/>
    </source>
</evidence>
<reference evidence="9 10" key="1">
    <citation type="journal article" date="2011" name="Stand. Genomic Sci.">
        <title>Complete genome sequence of Haliscomenobacter hydrossis type strain (O).</title>
        <authorList>
            <consortium name="US DOE Joint Genome Institute (JGI-PGF)"/>
            <person name="Daligault H."/>
            <person name="Lapidus A."/>
            <person name="Zeytun A."/>
            <person name="Nolan M."/>
            <person name="Lucas S."/>
            <person name="Del Rio T.G."/>
            <person name="Tice H."/>
            <person name="Cheng J.F."/>
            <person name="Tapia R."/>
            <person name="Han C."/>
            <person name="Goodwin L."/>
            <person name="Pitluck S."/>
            <person name="Liolios K."/>
            <person name="Pagani I."/>
            <person name="Ivanova N."/>
            <person name="Huntemann M."/>
            <person name="Mavromatis K."/>
            <person name="Mikhailova N."/>
            <person name="Pati A."/>
            <person name="Chen A."/>
            <person name="Palaniappan K."/>
            <person name="Land M."/>
            <person name="Hauser L."/>
            <person name="Brambilla E.M."/>
            <person name="Rohde M."/>
            <person name="Verbarg S."/>
            <person name="Goker M."/>
            <person name="Bristow J."/>
            <person name="Eisen J.A."/>
            <person name="Markowitz V."/>
            <person name="Hugenholtz P."/>
            <person name="Kyrpides N.C."/>
            <person name="Klenk H.P."/>
            <person name="Woyke T."/>
        </authorList>
    </citation>
    <scope>NUCLEOTIDE SEQUENCE [LARGE SCALE GENOMIC DNA]</scope>
    <source>
        <strain evidence="10">ATCC 27775 / DSM 1100 / LMG 10767 / O</strain>
    </source>
</reference>
<dbReference type="STRING" id="760192.Halhy_5433"/>
<feature type="transmembrane region" description="Helical" evidence="7">
    <location>
        <begin position="109"/>
        <end position="128"/>
    </location>
</feature>
<dbReference type="GO" id="GO:0016020">
    <property type="term" value="C:membrane"/>
    <property type="evidence" value="ECO:0007669"/>
    <property type="project" value="UniProtKB-SubCell"/>
</dbReference>
<accession>F4KR20</accession>
<keyword evidence="6 7" id="KW-0472">Membrane</keyword>